<name>A0A7Y0SLM8_VIBPH</name>
<gene>
    <name evidence="1" type="ORF">HKB16_21725</name>
</gene>
<feature type="non-terminal residue" evidence="1">
    <location>
        <position position="134"/>
    </location>
</feature>
<dbReference type="Proteomes" id="UP000518904">
    <property type="component" value="Unassembled WGS sequence"/>
</dbReference>
<feature type="non-terminal residue" evidence="1">
    <location>
        <position position="1"/>
    </location>
</feature>
<proteinExistence type="predicted"/>
<dbReference type="EMBL" id="JABCLB010002255">
    <property type="protein sequence ID" value="NMU85472.1"/>
    <property type="molecule type" value="Genomic_DNA"/>
</dbReference>
<reference evidence="1 2" key="1">
    <citation type="submission" date="2020-04" db="EMBL/GenBank/DDBJ databases">
        <title>Whole-genome sequencing of Vibrio spp. from China reveals different genetic environments of blaCTX-M-14 among diverse lineages.</title>
        <authorList>
            <person name="Zheng Z."/>
            <person name="Ye L."/>
            <person name="Chen S."/>
        </authorList>
    </citation>
    <scope>NUCLEOTIDE SEQUENCE [LARGE SCALE GENOMIC DNA]</scope>
    <source>
        <strain evidence="1 2">Vb0551</strain>
    </source>
</reference>
<evidence type="ECO:0000313" key="1">
    <source>
        <dbReference type="EMBL" id="NMU85472.1"/>
    </source>
</evidence>
<comment type="caution">
    <text evidence="1">The sequence shown here is derived from an EMBL/GenBank/DDBJ whole genome shotgun (WGS) entry which is preliminary data.</text>
</comment>
<organism evidence="1 2">
    <name type="scientific">Vibrio parahaemolyticus</name>
    <dbReference type="NCBI Taxonomy" id="670"/>
    <lineage>
        <taxon>Bacteria</taxon>
        <taxon>Pseudomonadati</taxon>
        <taxon>Pseudomonadota</taxon>
        <taxon>Gammaproteobacteria</taxon>
        <taxon>Vibrionales</taxon>
        <taxon>Vibrionaceae</taxon>
        <taxon>Vibrio</taxon>
    </lineage>
</organism>
<evidence type="ECO:0000313" key="2">
    <source>
        <dbReference type="Proteomes" id="UP000518904"/>
    </source>
</evidence>
<dbReference type="AlphaFoldDB" id="A0A7Y0SLM8"/>
<evidence type="ECO:0008006" key="3">
    <source>
        <dbReference type="Google" id="ProtNLM"/>
    </source>
</evidence>
<accession>A0A7Y0SLM8</accession>
<sequence>FNSTTLNITAQNIGQICDNSNLCQSNTYSVDGGRGIEIEITSNLGKLDINQYNSPYEQVKVVLPNQTNIGTLVMEVGPSDDVRLVIPEDAEVTLGEWTHTGHGKYSFFNQSKINVSGKSVVFNNPITVTTEYYV</sequence>
<protein>
    <recommendedName>
        <fullName evidence="3">MSHA biogenesis protein MshQ</fullName>
    </recommendedName>
</protein>